<dbReference type="HOGENOM" id="CLU_1053406_0_0_9"/>
<evidence type="ECO:0000259" key="1">
    <source>
        <dbReference type="Pfam" id="PF23343"/>
    </source>
</evidence>
<feature type="domain" description="Replication-associated protein ORF2/G2P" evidence="1">
    <location>
        <begin position="66"/>
        <end position="173"/>
    </location>
</feature>
<dbReference type="Proteomes" id="UP000012042">
    <property type="component" value="Plasmid pKB290-6"/>
</dbReference>
<dbReference type="PATRIC" id="fig|1001583.3.peg.2534"/>
<evidence type="ECO:0000313" key="3">
    <source>
        <dbReference type="Proteomes" id="UP000012042"/>
    </source>
</evidence>
<dbReference type="InterPro" id="IPR056906">
    <property type="entry name" value="ORF2/G2P_dom"/>
</dbReference>
<keyword evidence="2" id="KW-0614">Plasmid</keyword>
<proteinExistence type="predicted"/>
<dbReference type="Pfam" id="PF23343">
    <property type="entry name" value="REP_ORF2-G2P"/>
    <property type="match status" value="1"/>
</dbReference>
<geneLocation type="plasmid" evidence="2 3">
    <name>pKB290-6</name>
</geneLocation>
<organism evidence="2 3">
    <name type="scientific">Levilactobacillus brevis KB290</name>
    <dbReference type="NCBI Taxonomy" id="1001583"/>
    <lineage>
        <taxon>Bacteria</taxon>
        <taxon>Bacillati</taxon>
        <taxon>Bacillota</taxon>
        <taxon>Bacilli</taxon>
        <taxon>Lactobacillales</taxon>
        <taxon>Lactobacillaceae</taxon>
        <taxon>Levilactobacillus</taxon>
    </lineage>
</organism>
<dbReference type="AlphaFoldDB" id="M5AH68"/>
<accession>M5AH68</accession>
<reference evidence="2 3" key="1">
    <citation type="journal article" date="2013" name="PLoS ONE">
        <title>Genomic Analysis by Deep Sequencing of the Probiotic Lactobacillus brevis KB290 Harboring Nine Plasmids Reveals Genomic Stability.</title>
        <authorList>
            <person name="Fukao M."/>
            <person name="Oshima K."/>
            <person name="Morita H."/>
            <person name="Toh H."/>
            <person name="Suda W."/>
            <person name="Kim S.W."/>
            <person name="Suzuki S."/>
            <person name="Yakabe T."/>
            <person name="Hattori M."/>
            <person name="Yajima N."/>
        </authorList>
    </citation>
    <scope>NUCLEOTIDE SEQUENCE [LARGE SCALE GENOMIC DNA]</scope>
    <source>
        <strain evidence="2 3">KB290</strain>
        <plasmid evidence="2">pKB290-6</plasmid>
    </source>
</reference>
<protein>
    <recommendedName>
        <fullName evidence="1">Replication-associated protein ORF2/G2P domain-containing protein</fullName>
    </recommendedName>
</protein>
<dbReference type="EMBL" id="AP012173">
    <property type="protein sequence ID" value="BAN08194.1"/>
    <property type="molecule type" value="Genomic_DNA"/>
</dbReference>
<evidence type="ECO:0000313" key="2">
    <source>
        <dbReference type="EMBL" id="BAN08194.1"/>
    </source>
</evidence>
<sequence length="248" mass="29809">MYNMSVFYTKERADVRIYKTLKFEGFHHYSYGPHANKISSRQRNNGRSKKTLLNLINANFKKNKCVFITLTFKENLQDLDIANKCFYSYIRKIRRDNPKVKYLCTIEFQKRGAIHYHVLFKNIYNVDYGDYINKWRKTIDRSSIVVKGGSVRVEFIDDTDNLINYISKYMSKEMTNESLCGKKCYLISKGLVRPDFNRRIIDSRYDLKKLDHYVPEIKNMKLKEQKTYKDSYTEEPIKYLVYEKENFK</sequence>
<dbReference type="KEGG" id="lbk:LVISKB_P6-0009"/>
<gene>
    <name evidence="2" type="ORF">LVISKB_P6-0009</name>
</gene>
<name>M5AH68_LEVBR</name>